<dbReference type="RefSeq" id="WP_285233865.1">
    <property type="nucleotide sequence ID" value="NZ_CP116346.1"/>
</dbReference>
<feature type="domain" description="Solute-binding protein family 3/N-terminal" evidence="3">
    <location>
        <begin position="43"/>
        <end position="256"/>
    </location>
</feature>
<dbReference type="AlphaFoldDB" id="A0AA95NI26"/>
<dbReference type="Gene3D" id="3.40.190.10">
    <property type="entry name" value="Periplasmic binding protein-like II"/>
    <property type="match status" value="2"/>
</dbReference>
<dbReference type="KEGG" id="pais:PFX98_03880"/>
<organism evidence="4 5">
    <name type="scientific">Paucibacter sediminis</name>
    <dbReference type="NCBI Taxonomy" id="3019553"/>
    <lineage>
        <taxon>Bacteria</taxon>
        <taxon>Pseudomonadati</taxon>
        <taxon>Pseudomonadota</taxon>
        <taxon>Betaproteobacteria</taxon>
        <taxon>Burkholderiales</taxon>
        <taxon>Sphaerotilaceae</taxon>
        <taxon>Roseateles</taxon>
    </lineage>
</organism>
<dbReference type="PANTHER" id="PTHR35936:SF19">
    <property type="entry name" value="AMINO-ACID-BINDING PROTEIN YXEM-RELATED"/>
    <property type="match status" value="1"/>
</dbReference>
<evidence type="ECO:0000256" key="2">
    <source>
        <dbReference type="SAM" id="SignalP"/>
    </source>
</evidence>
<dbReference type="SUPFAM" id="SSF53850">
    <property type="entry name" value="Periplasmic binding protein-like II"/>
    <property type="match status" value="1"/>
</dbReference>
<gene>
    <name evidence="4" type="ORF">PFX98_03880</name>
</gene>
<dbReference type="EMBL" id="CP116346">
    <property type="protein sequence ID" value="WIT12764.1"/>
    <property type="molecule type" value="Genomic_DNA"/>
</dbReference>
<evidence type="ECO:0000259" key="3">
    <source>
        <dbReference type="Pfam" id="PF00497"/>
    </source>
</evidence>
<evidence type="ECO:0000256" key="1">
    <source>
        <dbReference type="ARBA" id="ARBA00022729"/>
    </source>
</evidence>
<reference evidence="4" key="1">
    <citation type="submission" date="2023-01" db="EMBL/GenBank/DDBJ databases">
        <title>Whole genome sequence of Paucibacter sp. S2-9 isolated from pond sediment.</title>
        <authorList>
            <person name="Jung J.Y."/>
        </authorList>
    </citation>
    <scope>NUCLEOTIDE SEQUENCE</scope>
    <source>
        <strain evidence="4">S2-9</strain>
    </source>
</reference>
<proteinExistence type="predicted"/>
<sequence length="272" mass="29479">MHAMPLRSAAALIALSLAAAGAQAGCAKAYTVGVSALGYSAFLHDKQWRGVVPDLVQALEVRSGCRLVLEARPRARVMLEFGRGALDIVTSSQPTPERDQIGQYLPYAYTELDLVVGAGLRQQIRSAADFMALEGPTLGLVRGIFMGAELEAWAAALQLAKRVEWAADFENLATRLNAGRIQAAIVPSAIHAKLFAEGQMQAGSYVVDLPEAEPVPIGLYLNRQTVGEADQQLLQHHLQQLVGEGQVEQIYTRYLGPALTQRLFKLRARPKP</sequence>
<dbReference type="Pfam" id="PF00497">
    <property type="entry name" value="SBP_bac_3"/>
    <property type="match status" value="1"/>
</dbReference>
<accession>A0AA95NI26</accession>
<evidence type="ECO:0000313" key="4">
    <source>
        <dbReference type="EMBL" id="WIT12764.1"/>
    </source>
</evidence>
<dbReference type="InterPro" id="IPR001638">
    <property type="entry name" value="Solute-binding_3/MltF_N"/>
</dbReference>
<protein>
    <submittedName>
        <fullName evidence="4">Transporter substrate-binding domain-containing protein</fullName>
    </submittedName>
</protein>
<keyword evidence="5" id="KW-1185">Reference proteome</keyword>
<feature type="signal peptide" evidence="2">
    <location>
        <begin position="1"/>
        <end position="24"/>
    </location>
</feature>
<evidence type="ECO:0000313" key="5">
    <source>
        <dbReference type="Proteomes" id="UP001177769"/>
    </source>
</evidence>
<dbReference type="PANTHER" id="PTHR35936">
    <property type="entry name" value="MEMBRANE-BOUND LYTIC MUREIN TRANSGLYCOSYLASE F"/>
    <property type="match status" value="1"/>
</dbReference>
<dbReference type="Proteomes" id="UP001177769">
    <property type="component" value="Chromosome"/>
</dbReference>
<keyword evidence="1 2" id="KW-0732">Signal</keyword>
<feature type="chain" id="PRO_5041688099" evidence="2">
    <location>
        <begin position="25"/>
        <end position="272"/>
    </location>
</feature>
<name>A0AA95NI26_9BURK</name>